<evidence type="ECO:0000256" key="1">
    <source>
        <dbReference type="SAM" id="SignalP"/>
    </source>
</evidence>
<feature type="signal peptide" evidence="1">
    <location>
        <begin position="1"/>
        <end position="21"/>
    </location>
</feature>
<evidence type="ECO:0000313" key="2">
    <source>
        <dbReference type="EMBL" id="KAL1891486.1"/>
    </source>
</evidence>
<dbReference type="InterPro" id="IPR021054">
    <property type="entry name" value="Cell_wall_mannoprotein_1"/>
</dbReference>
<dbReference type="EMBL" id="JAWCUI010000052">
    <property type="protein sequence ID" value="KAL1891486.1"/>
    <property type="molecule type" value="Genomic_DNA"/>
</dbReference>
<keyword evidence="3" id="KW-1185">Reference proteome</keyword>
<dbReference type="Proteomes" id="UP001583186">
    <property type="component" value="Unassembled WGS sequence"/>
</dbReference>
<evidence type="ECO:0008006" key="4">
    <source>
        <dbReference type="Google" id="ProtNLM"/>
    </source>
</evidence>
<dbReference type="Pfam" id="PF12296">
    <property type="entry name" value="HsbA"/>
    <property type="match status" value="1"/>
</dbReference>
<organism evidence="2 3">
    <name type="scientific">Sporothrix stenoceras</name>
    <dbReference type="NCBI Taxonomy" id="5173"/>
    <lineage>
        <taxon>Eukaryota</taxon>
        <taxon>Fungi</taxon>
        <taxon>Dikarya</taxon>
        <taxon>Ascomycota</taxon>
        <taxon>Pezizomycotina</taxon>
        <taxon>Sordariomycetes</taxon>
        <taxon>Sordariomycetidae</taxon>
        <taxon>Ophiostomatales</taxon>
        <taxon>Ophiostomataceae</taxon>
        <taxon>Sporothrix</taxon>
    </lineage>
</organism>
<evidence type="ECO:0000313" key="3">
    <source>
        <dbReference type="Proteomes" id="UP001583186"/>
    </source>
</evidence>
<dbReference type="Gene3D" id="1.20.1280.140">
    <property type="match status" value="1"/>
</dbReference>
<comment type="caution">
    <text evidence="2">The sequence shown here is derived from an EMBL/GenBank/DDBJ whole genome shotgun (WGS) entry which is preliminary data.</text>
</comment>
<dbReference type="PANTHER" id="PTHR38123">
    <property type="entry name" value="CELL WALL SERINE-THREONINE-RICH GALACTOMANNOPROTEIN MP1 (AFU_ORTHOLOGUE AFUA_4G03240)"/>
    <property type="match status" value="1"/>
</dbReference>
<proteinExistence type="predicted"/>
<name>A0ABR3YT12_9PEZI</name>
<gene>
    <name evidence="2" type="ORF">Sste5346_007577</name>
</gene>
<feature type="chain" id="PRO_5047286652" description="Antigenic cell wall galactomannoprotein" evidence="1">
    <location>
        <begin position="22"/>
        <end position="177"/>
    </location>
</feature>
<keyword evidence="1" id="KW-0732">Signal</keyword>
<dbReference type="PANTHER" id="PTHR38123:SF6">
    <property type="entry name" value="CELL WALL SERINE-THREONINE-RICH GALACTOMANNOPROTEIN MP1 (AFU_ORTHOLOGUE AFUA_4G03240)"/>
    <property type="match status" value="1"/>
</dbReference>
<protein>
    <recommendedName>
        <fullName evidence="4">Antigenic cell wall galactomannoprotein</fullName>
    </recommendedName>
</protein>
<sequence>MRVSTLIRAALVAVTASTAAASGADIVSALNNVDSETADLQSTVEDWSGGLLGSIPIVTQSAHVLSAINDGTDTAEDSDPLTTEEALSIATAVSTLATTVNGTMTALINAHDDFEHLLLAPIVLLDLKTQKSASDDMSAAIIAKVPQALQAIATNLAAPIAASFEQAIEVFSLSNGI</sequence>
<accession>A0ABR3YT12</accession>
<reference evidence="2 3" key="1">
    <citation type="journal article" date="2024" name="IMA Fungus">
        <title>IMA Genome - F19 : A genome assembly and annotation guide to empower mycologists, including annotated draft genome sequences of Ceratocystis pirilliformis, Diaporthe australafricana, Fusarium ophioides, Paecilomyces lecythidis, and Sporothrix stenoceras.</title>
        <authorList>
            <person name="Aylward J."/>
            <person name="Wilson A.M."/>
            <person name="Visagie C.M."/>
            <person name="Spraker J."/>
            <person name="Barnes I."/>
            <person name="Buitendag C."/>
            <person name="Ceriani C."/>
            <person name="Del Mar Angel L."/>
            <person name="du Plessis D."/>
            <person name="Fuchs T."/>
            <person name="Gasser K."/>
            <person name="Kramer D."/>
            <person name="Li W."/>
            <person name="Munsamy K."/>
            <person name="Piso A."/>
            <person name="Price J.L."/>
            <person name="Sonnekus B."/>
            <person name="Thomas C."/>
            <person name="van der Nest A."/>
            <person name="van Dijk A."/>
            <person name="van Heerden A."/>
            <person name="van Vuuren N."/>
            <person name="Yilmaz N."/>
            <person name="Duong T.A."/>
            <person name="van der Merwe N.A."/>
            <person name="Wingfield M.J."/>
            <person name="Wingfield B.D."/>
        </authorList>
    </citation>
    <scope>NUCLEOTIDE SEQUENCE [LARGE SCALE GENOMIC DNA]</scope>
    <source>
        <strain evidence="2 3">CMW 5346</strain>
    </source>
</reference>